<organism evidence="2 3">
    <name type="scientific">Caligus rogercresseyi</name>
    <name type="common">Sea louse</name>
    <dbReference type="NCBI Taxonomy" id="217165"/>
    <lineage>
        <taxon>Eukaryota</taxon>
        <taxon>Metazoa</taxon>
        <taxon>Ecdysozoa</taxon>
        <taxon>Arthropoda</taxon>
        <taxon>Crustacea</taxon>
        <taxon>Multicrustacea</taxon>
        <taxon>Hexanauplia</taxon>
        <taxon>Copepoda</taxon>
        <taxon>Siphonostomatoida</taxon>
        <taxon>Caligidae</taxon>
        <taxon>Caligus</taxon>
    </lineage>
</organism>
<dbReference type="GO" id="GO:0006412">
    <property type="term" value="P:translation"/>
    <property type="evidence" value="ECO:0007669"/>
    <property type="project" value="InterPro"/>
</dbReference>
<dbReference type="OrthoDB" id="361383at2759"/>
<dbReference type="EMBL" id="CP045904">
    <property type="protein sequence ID" value="QQP36223.1"/>
    <property type="molecule type" value="Genomic_DNA"/>
</dbReference>
<evidence type="ECO:0000313" key="2">
    <source>
        <dbReference type="EMBL" id="QQP36223.1"/>
    </source>
</evidence>
<keyword evidence="2" id="KW-0689">Ribosomal protein</keyword>
<protein>
    <submittedName>
        <fullName evidence="2">39S ribosomal protein L15_ mitochondrial</fullName>
    </submittedName>
</protein>
<dbReference type="PANTHER" id="PTHR12934">
    <property type="entry name" value="50S RIBOSOMAL PROTEIN L15"/>
    <property type="match status" value="1"/>
</dbReference>
<dbReference type="Proteomes" id="UP000595437">
    <property type="component" value="Chromosome 15"/>
</dbReference>
<dbReference type="PANTHER" id="PTHR12934:SF11">
    <property type="entry name" value="LARGE RIBOSOMAL SUBUNIT PROTEIN UL15M"/>
    <property type="match status" value="1"/>
</dbReference>
<evidence type="ECO:0000313" key="3">
    <source>
        <dbReference type="Proteomes" id="UP000595437"/>
    </source>
</evidence>
<dbReference type="GO" id="GO:0005762">
    <property type="term" value="C:mitochondrial large ribosomal subunit"/>
    <property type="evidence" value="ECO:0007669"/>
    <property type="project" value="TreeGrafter"/>
</dbReference>
<dbReference type="InterPro" id="IPR005749">
    <property type="entry name" value="Ribosomal_uL15_bac-type"/>
</dbReference>
<keyword evidence="2" id="KW-0687">Ribonucleoprotein</keyword>
<accession>A0A7T8GQZ0</accession>
<dbReference type="AlphaFoldDB" id="A0A7T8GQZ0"/>
<reference evidence="3" key="1">
    <citation type="submission" date="2021-01" db="EMBL/GenBank/DDBJ databases">
        <title>Caligus Genome Assembly.</title>
        <authorList>
            <person name="Gallardo-Escarate C."/>
        </authorList>
    </citation>
    <scope>NUCLEOTIDE SEQUENCE [LARGE SCALE GENOMIC DNA]</scope>
</reference>
<keyword evidence="3" id="KW-1185">Reference proteome</keyword>
<gene>
    <name evidence="2" type="ORF">FKW44_021257</name>
</gene>
<proteinExistence type="inferred from homology"/>
<feature type="non-terminal residue" evidence="2">
    <location>
        <position position="1"/>
    </location>
</feature>
<sequence length="143" mass="16316">GVENFDAQINIEVQVASEEVIAAVERLGGTITTAYFDILSVKALVDPKAFFESGQPIPRRLVPPADSIADYKDPKKRGYLADPQEVAKERLILAQKYGYTLPQGLDEEYLREFKDPRQVFYGLRPGWVVNLKDKLIYKPWMRI</sequence>
<comment type="similarity">
    <text evidence="1">Belongs to the universal ribosomal protein uL15 family.</text>
</comment>
<name>A0A7T8GQZ0_CALRO</name>
<evidence type="ECO:0000256" key="1">
    <source>
        <dbReference type="ARBA" id="ARBA00007320"/>
    </source>
</evidence>
<dbReference type="GO" id="GO:0003735">
    <property type="term" value="F:structural constituent of ribosome"/>
    <property type="evidence" value="ECO:0007669"/>
    <property type="project" value="InterPro"/>
</dbReference>